<accession>A0A7S4QRW6</accession>
<reference evidence="1" key="1">
    <citation type="submission" date="2021-01" db="EMBL/GenBank/DDBJ databases">
        <authorList>
            <person name="Corre E."/>
            <person name="Pelletier E."/>
            <person name="Niang G."/>
            <person name="Scheremetjew M."/>
            <person name="Finn R."/>
            <person name="Kale V."/>
            <person name="Holt S."/>
            <person name="Cochrane G."/>
            <person name="Meng A."/>
            <person name="Brown T."/>
            <person name="Cohen L."/>
        </authorList>
    </citation>
    <scope>NUCLEOTIDE SEQUENCE</scope>
    <source>
        <strain evidence="1">GSO104</strain>
    </source>
</reference>
<sequence length="110" mass="13049">MYQKNNHCFPHLQHVYNVLNSGMATCKRYHCHFKVVSEVQMQFLLMDVAWNSKSNGKFQMVEVGGGRKRKNHEYIHTQFITMNCLDLYEPNEKKLSSNSIELMQLNRDCY</sequence>
<dbReference type="AlphaFoldDB" id="A0A7S4QRW6"/>
<proteinExistence type="predicted"/>
<dbReference type="EMBL" id="HBNS01008518">
    <property type="protein sequence ID" value="CAE4591885.1"/>
    <property type="molecule type" value="Transcribed_RNA"/>
</dbReference>
<protein>
    <submittedName>
        <fullName evidence="1">Uncharacterized protein</fullName>
    </submittedName>
</protein>
<organism evidence="1">
    <name type="scientific">Ditylum brightwellii</name>
    <dbReference type="NCBI Taxonomy" id="49249"/>
    <lineage>
        <taxon>Eukaryota</taxon>
        <taxon>Sar</taxon>
        <taxon>Stramenopiles</taxon>
        <taxon>Ochrophyta</taxon>
        <taxon>Bacillariophyta</taxon>
        <taxon>Mediophyceae</taxon>
        <taxon>Lithodesmiophycidae</taxon>
        <taxon>Lithodesmiales</taxon>
        <taxon>Lithodesmiaceae</taxon>
        <taxon>Ditylum</taxon>
    </lineage>
</organism>
<name>A0A7S4QRW6_9STRA</name>
<gene>
    <name evidence="1" type="ORF">DBRI00130_LOCUS6911</name>
</gene>
<evidence type="ECO:0000313" key="1">
    <source>
        <dbReference type="EMBL" id="CAE4591885.1"/>
    </source>
</evidence>